<comment type="caution">
    <text evidence="7">The sequence shown here is derived from an EMBL/GenBank/DDBJ whole genome shotgun (WGS) entry which is preliminary data.</text>
</comment>
<protein>
    <recommendedName>
        <fullName evidence="4 5">Large ribosomal subunit protein uL4</fullName>
    </recommendedName>
</protein>
<dbReference type="NCBIfam" id="TIGR03953">
    <property type="entry name" value="rplD_bact"/>
    <property type="match status" value="1"/>
</dbReference>
<keyword evidence="2 5" id="KW-0689">Ribosomal protein</keyword>
<dbReference type="HAMAP" id="MF_01328_B">
    <property type="entry name" value="Ribosomal_uL4_B"/>
    <property type="match status" value="1"/>
</dbReference>
<evidence type="ECO:0000313" key="8">
    <source>
        <dbReference type="Proteomes" id="UP000183687"/>
    </source>
</evidence>
<dbReference type="InterPro" id="IPR023574">
    <property type="entry name" value="Ribosomal_uL4_dom_sf"/>
</dbReference>
<accession>A0AB38A685</accession>
<dbReference type="GO" id="GO:1990904">
    <property type="term" value="C:ribonucleoprotein complex"/>
    <property type="evidence" value="ECO:0007669"/>
    <property type="project" value="UniProtKB-KW"/>
</dbReference>
<evidence type="ECO:0000256" key="4">
    <source>
        <dbReference type="ARBA" id="ARBA00035244"/>
    </source>
</evidence>
<evidence type="ECO:0000313" key="7">
    <source>
        <dbReference type="EMBL" id="SEB61691.1"/>
    </source>
</evidence>
<comment type="function">
    <text evidence="5">Forms part of the polypeptide exit tunnel.</text>
</comment>
<dbReference type="PANTHER" id="PTHR10746">
    <property type="entry name" value="50S RIBOSOMAL PROTEIN L4"/>
    <property type="match status" value="1"/>
</dbReference>
<keyword evidence="5" id="KW-0699">rRNA-binding</keyword>
<dbReference type="EMBL" id="FNSH01000001">
    <property type="protein sequence ID" value="SEB61691.1"/>
    <property type="molecule type" value="Genomic_DNA"/>
</dbReference>
<dbReference type="GO" id="GO:0005840">
    <property type="term" value="C:ribosome"/>
    <property type="evidence" value="ECO:0007669"/>
    <property type="project" value="UniProtKB-KW"/>
</dbReference>
<name>A0AB38A685_9ACTN</name>
<dbReference type="Proteomes" id="UP000183687">
    <property type="component" value="Unassembled WGS sequence"/>
</dbReference>
<sequence>MSKIEIKNAEGKAVDTVELSSDVYGIEPNIPVVHQVVVCQAASMRQGTHATKNRSAVSGGGVKPWRQKGTGRARQGTIRAPQWAGGGVVFGPTPRSHARRTNAKEVKLALRSVLSGKLADAELVVVDSLNFDAPSTKQAVALLKSLELAGKRVTVVVSDEDINTFLSFRNVEKVTVIGASEATAASLIDNKALIMSVDVAKHFEEVLA</sequence>
<dbReference type="Pfam" id="PF00573">
    <property type="entry name" value="Ribosomal_L4"/>
    <property type="match status" value="1"/>
</dbReference>
<dbReference type="GO" id="GO:0006412">
    <property type="term" value="P:translation"/>
    <property type="evidence" value="ECO:0007669"/>
    <property type="project" value="UniProtKB-UniRule"/>
</dbReference>
<evidence type="ECO:0000256" key="1">
    <source>
        <dbReference type="ARBA" id="ARBA00010528"/>
    </source>
</evidence>
<dbReference type="GO" id="GO:0003735">
    <property type="term" value="F:structural constituent of ribosome"/>
    <property type="evidence" value="ECO:0007669"/>
    <property type="project" value="InterPro"/>
</dbReference>
<dbReference type="SUPFAM" id="SSF52166">
    <property type="entry name" value="Ribosomal protein L4"/>
    <property type="match status" value="1"/>
</dbReference>
<reference evidence="7 8" key="1">
    <citation type="submission" date="2016-10" db="EMBL/GenBank/DDBJ databases">
        <authorList>
            <person name="Varghese N."/>
            <person name="Submissions S."/>
        </authorList>
    </citation>
    <scope>NUCLEOTIDE SEQUENCE [LARGE SCALE GENOMIC DNA]</scope>
    <source>
        <strain evidence="7 8">DSM 20586</strain>
    </source>
</reference>
<dbReference type="Gene3D" id="3.40.1370.10">
    <property type="match status" value="1"/>
</dbReference>
<dbReference type="GO" id="GO:0019843">
    <property type="term" value="F:rRNA binding"/>
    <property type="evidence" value="ECO:0007669"/>
    <property type="project" value="UniProtKB-UniRule"/>
</dbReference>
<comment type="function">
    <text evidence="5">One of the primary rRNA binding proteins, this protein initially binds near the 5'-end of the 23S rRNA. It is important during the early stages of 50S assembly. It makes multiple contacts with different domains of the 23S rRNA in the assembled 50S subunit and ribosome.</text>
</comment>
<dbReference type="InterPro" id="IPR002136">
    <property type="entry name" value="Ribosomal_uL4"/>
</dbReference>
<proteinExistence type="inferred from homology"/>
<dbReference type="InterPro" id="IPR013005">
    <property type="entry name" value="Ribosomal_uL4-like"/>
</dbReference>
<keyword evidence="3 5" id="KW-0687">Ribonucleoprotein</keyword>
<gene>
    <name evidence="5" type="primary">rplD</name>
    <name evidence="7" type="ORF">SAMN04489746_0740</name>
</gene>
<comment type="subunit">
    <text evidence="5">Part of the 50S ribosomal subunit.</text>
</comment>
<dbReference type="RefSeq" id="WP_002563160.1">
    <property type="nucleotide sequence ID" value="NZ_CALJSN010000004.1"/>
</dbReference>
<evidence type="ECO:0000256" key="3">
    <source>
        <dbReference type="ARBA" id="ARBA00023274"/>
    </source>
</evidence>
<keyword evidence="5" id="KW-0694">RNA-binding</keyword>
<comment type="similarity">
    <text evidence="1 5">Belongs to the universal ribosomal protein uL4 family.</text>
</comment>
<dbReference type="PANTHER" id="PTHR10746:SF6">
    <property type="entry name" value="LARGE RIBOSOMAL SUBUNIT PROTEIN UL4M"/>
    <property type="match status" value="1"/>
</dbReference>
<organism evidence="7 8">
    <name type="scientific">Atopobium minutum</name>
    <dbReference type="NCBI Taxonomy" id="1381"/>
    <lineage>
        <taxon>Bacteria</taxon>
        <taxon>Bacillati</taxon>
        <taxon>Actinomycetota</taxon>
        <taxon>Coriobacteriia</taxon>
        <taxon>Coriobacteriales</taxon>
        <taxon>Atopobiaceae</taxon>
        <taxon>Atopobium</taxon>
    </lineage>
</organism>
<evidence type="ECO:0000256" key="6">
    <source>
        <dbReference type="SAM" id="MobiDB-lite"/>
    </source>
</evidence>
<feature type="region of interest" description="Disordered" evidence="6">
    <location>
        <begin position="49"/>
        <end position="76"/>
    </location>
</feature>
<evidence type="ECO:0000256" key="5">
    <source>
        <dbReference type="HAMAP-Rule" id="MF_01328"/>
    </source>
</evidence>
<evidence type="ECO:0000256" key="2">
    <source>
        <dbReference type="ARBA" id="ARBA00022980"/>
    </source>
</evidence>
<dbReference type="AlphaFoldDB" id="A0AB38A685"/>